<keyword evidence="9" id="KW-0833">Ubl conjugation pathway</keyword>
<comment type="subcellular location">
    <subcellularLocation>
        <location evidence="2">Membrane</location>
        <topology evidence="2">Single-pass membrane protein</topology>
    </subcellularLocation>
</comment>
<evidence type="ECO:0000313" key="19">
    <source>
        <dbReference type="Proteomes" id="UP000215914"/>
    </source>
</evidence>
<evidence type="ECO:0000256" key="2">
    <source>
        <dbReference type="ARBA" id="ARBA00004167"/>
    </source>
</evidence>
<evidence type="ECO:0000256" key="5">
    <source>
        <dbReference type="ARBA" id="ARBA00022679"/>
    </source>
</evidence>
<protein>
    <recommendedName>
        <fullName evidence="4">RING-type E3 ubiquitin transferase</fullName>
        <ecNumber evidence="4">2.3.2.27</ecNumber>
    </recommendedName>
</protein>
<comment type="pathway">
    <text evidence="3">Protein modification; protein ubiquitination.</text>
</comment>
<keyword evidence="5" id="KW-0808">Transferase</keyword>
<evidence type="ECO:0000259" key="16">
    <source>
        <dbReference type="PROSITE" id="PS50089"/>
    </source>
</evidence>
<proteinExistence type="inferred from homology"/>
<keyword evidence="7" id="KW-0479">Metal-binding</keyword>
<evidence type="ECO:0000256" key="7">
    <source>
        <dbReference type="ARBA" id="ARBA00022723"/>
    </source>
</evidence>
<evidence type="ECO:0000256" key="10">
    <source>
        <dbReference type="ARBA" id="ARBA00022833"/>
    </source>
</evidence>
<dbReference type="SMART" id="SM00184">
    <property type="entry name" value="RING"/>
    <property type="match status" value="1"/>
</dbReference>
<keyword evidence="8 14" id="KW-0863">Zinc-finger</keyword>
<dbReference type="EMBL" id="CM007903">
    <property type="protein sequence ID" value="OTF99346.1"/>
    <property type="molecule type" value="Genomic_DNA"/>
</dbReference>
<dbReference type="OMA" id="HRDCIFT"/>
<keyword evidence="19" id="KW-1185">Reference proteome</keyword>
<comment type="catalytic activity">
    <reaction evidence="1">
        <text>S-ubiquitinyl-[E2 ubiquitin-conjugating enzyme]-L-cysteine + [acceptor protein]-L-lysine = [E2 ubiquitin-conjugating enzyme]-L-cysteine + N(6)-ubiquitinyl-[acceptor protein]-L-lysine.</text>
        <dbReference type="EC" id="2.3.2.27"/>
    </reaction>
</comment>
<name>A0A251SKF0_HELAN</name>
<dbReference type="FunFam" id="3.30.40.10:FF:000187">
    <property type="entry name" value="E3 ubiquitin-protein ligase ATL6"/>
    <property type="match status" value="1"/>
</dbReference>
<keyword evidence="6 15" id="KW-0812">Transmembrane</keyword>
<dbReference type="GO" id="GO:0008270">
    <property type="term" value="F:zinc ion binding"/>
    <property type="evidence" value="ECO:0007669"/>
    <property type="project" value="UniProtKB-KW"/>
</dbReference>
<evidence type="ECO:0000256" key="11">
    <source>
        <dbReference type="ARBA" id="ARBA00022989"/>
    </source>
</evidence>
<evidence type="ECO:0000256" key="12">
    <source>
        <dbReference type="ARBA" id="ARBA00023136"/>
    </source>
</evidence>
<comment type="similarity">
    <text evidence="13">Belongs to the RING-type zinc finger family. ATL subfamily.</text>
</comment>
<keyword evidence="11 15" id="KW-1133">Transmembrane helix</keyword>
<dbReference type="SUPFAM" id="SSF57850">
    <property type="entry name" value="RING/U-box"/>
    <property type="match status" value="1"/>
</dbReference>
<evidence type="ECO:0000256" key="1">
    <source>
        <dbReference type="ARBA" id="ARBA00000900"/>
    </source>
</evidence>
<dbReference type="InterPro" id="IPR001841">
    <property type="entry name" value="Znf_RING"/>
</dbReference>
<gene>
    <name evidence="18" type="ORF">HannXRQ_Chr14g0455581</name>
    <name evidence="17" type="ORF">HanXRQr2_Chr14g0660271</name>
</gene>
<dbReference type="Pfam" id="PF13639">
    <property type="entry name" value="zf-RING_2"/>
    <property type="match status" value="1"/>
</dbReference>
<evidence type="ECO:0000256" key="15">
    <source>
        <dbReference type="SAM" id="Phobius"/>
    </source>
</evidence>
<dbReference type="InParanoid" id="A0A251SKF0"/>
<dbReference type="AlphaFoldDB" id="A0A251SKF0"/>
<dbReference type="EC" id="2.3.2.27" evidence="4"/>
<dbReference type="Gramene" id="mRNA:HanXRQr2_Chr14g0660271">
    <property type="protein sequence ID" value="CDS:HanXRQr2_Chr14g0660271.1"/>
    <property type="gene ID" value="HanXRQr2_Chr14g0660271"/>
</dbReference>
<dbReference type="InterPro" id="IPR013083">
    <property type="entry name" value="Znf_RING/FYVE/PHD"/>
</dbReference>
<evidence type="ECO:0000256" key="6">
    <source>
        <dbReference type="ARBA" id="ARBA00022692"/>
    </source>
</evidence>
<feature type="domain" description="RING-type" evidence="16">
    <location>
        <begin position="114"/>
        <end position="156"/>
    </location>
</feature>
<dbReference type="Proteomes" id="UP000215914">
    <property type="component" value="Chromosome 14"/>
</dbReference>
<dbReference type="InterPro" id="IPR045899">
    <property type="entry name" value="ATL71-like"/>
</dbReference>
<keyword evidence="12 15" id="KW-0472">Membrane</keyword>
<dbReference type="PANTHER" id="PTHR46719">
    <property type="entry name" value="TRANSCRIPTION FACTOR C2H2 FAMILY-RELATED"/>
    <property type="match status" value="1"/>
</dbReference>
<evidence type="ECO:0000256" key="4">
    <source>
        <dbReference type="ARBA" id="ARBA00012483"/>
    </source>
</evidence>
<dbReference type="EMBL" id="MNCJ02000329">
    <property type="protein sequence ID" value="KAF5770512.1"/>
    <property type="molecule type" value="Genomic_DNA"/>
</dbReference>
<evidence type="ECO:0000256" key="3">
    <source>
        <dbReference type="ARBA" id="ARBA00004906"/>
    </source>
</evidence>
<evidence type="ECO:0000256" key="13">
    <source>
        <dbReference type="ARBA" id="ARBA00024209"/>
    </source>
</evidence>
<dbReference type="OrthoDB" id="8062037at2759"/>
<dbReference type="GO" id="GO:0016020">
    <property type="term" value="C:membrane"/>
    <property type="evidence" value="ECO:0007669"/>
    <property type="project" value="UniProtKB-SubCell"/>
</dbReference>
<dbReference type="PROSITE" id="PS50089">
    <property type="entry name" value="ZF_RING_2"/>
    <property type="match status" value="1"/>
</dbReference>
<feature type="transmembrane region" description="Helical" evidence="15">
    <location>
        <begin position="27"/>
        <end position="46"/>
    </location>
</feature>
<evidence type="ECO:0000256" key="9">
    <source>
        <dbReference type="ARBA" id="ARBA00022786"/>
    </source>
</evidence>
<dbReference type="GO" id="GO:0061630">
    <property type="term" value="F:ubiquitin protein ligase activity"/>
    <property type="evidence" value="ECO:0007669"/>
    <property type="project" value="UniProtKB-EC"/>
</dbReference>
<dbReference type="CDD" id="cd16454">
    <property type="entry name" value="RING-H2_PA-TM-RING"/>
    <property type="match status" value="1"/>
</dbReference>
<organism evidence="18 19">
    <name type="scientific">Helianthus annuus</name>
    <name type="common">Common sunflower</name>
    <dbReference type="NCBI Taxonomy" id="4232"/>
    <lineage>
        <taxon>Eukaryota</taxon>
        <taxon>Viridiplantae</taxon>
        <taxon>Streptophyta</taxon>
        <taxon>Embryophyta</taxon>
        <taxon>Tracheophyta</taxon>
        <taxon>Spermatophyta</taxon>
        <taxon>Magnoliopsida</taxon>
        <taxon>eudicotyledons</taxon>
        <taxon>Gunneridae</taxon>
        <taxon>Pentapetalae</taxon>
        <taxon>asterids</taxon>
        <taxon>campanulids</taxon>
        <taxon>Asterales</taxon>
        <taxon>Asteraceae</taxon>
        <taxon>Asteroideae</taxon>
        <taxon>Heliantheae alliance</taxon>
        <taxon>Heliantheae</taxon>
        <taxon>Helianthus</taxon>
    </lineage>
</organism>
<evidence type="ECO:0000256" key="8">
    <source>
        <dbReference type="ARBA" id="ARBA00022771"/>
    </source>
</evidence>
<dbReference type="Gene3D" id="3.30.40.10">
    <property type="entry name" value="Zinc/RING finger domain, C3HC4 (zinc finger)"/>
    <property type="match status" value="1"/>
</dbReference>
<evidence type="ECO:0000313" key="17">
    <source>
        <dbReference type="EMBL" id="KAF5770512.1"/>
    </source>
</evidence>
<evidence type="ECO:0000256" key="14">
    <source>
        <dbReference type="PROSITE-ProRule" id="PRU00175"/>
    </source>
</evidence>
<dbReference type="PANTHER" id="PTHR46719:SF16">
    <property type="entry name" value="ZINC FINGER, RING_FYVE_PHD-TYPE-RELATED"/>
    <property type="match status" value="1"/>
</dbReference>
<keyword evidence="10" id="KW-0862">Zinc</keyword>
<reference evidence="18" key="2">
    <citation type="submission" date="2017-02" db="EMBL/GenBank/DDBJ databases">
        <title>Sunflower complete genome.</title>
        <authorList>
            <person name="Langlade N."/>
            <person name="Munos S."/>
        </authorList>
    </citation>
    <scope>NUCLEOTIDE SEQUENCE [LARGE SCALE GENOMIC DNA]</scope>
    <source>
        <tissue evidence="18">Leaves</tissue>
    </source>
</reference>
<accession>A0A251SKF0</accession>
<reference evidence="17" key="3">
    <citation type="submission" date="2020-06" db="EMBL/GenBank/DDBJ databases">
        <title>Helianthus annuus Genome sequencing and assembly Release 2.</title>
        <authorList>
            <person name="Gouzy J."/>
            <person name="Langlade N."/>
            <person name="Munos S."/>
        </authorList>
    </citation>
    <scope>NUCLEOTIDE SEQUENCE</scope>
    <source>
        <tissue evidence="17">Leaves</tissue>
    </source>
</reference>
<reference evidence="17 19" key="1">
    <citation type="journal article" date="2017" name="Nature">
        <title>The sunflower genome provides insights into oil metabolism, flowering and Asterid evolution.</title>
        <authorList>
            <person name="Badouin H."/>
            <person name="Gouzy J."/>
            <person name="Grassa C.J."/>
            <person name="Murat F."/>
            <person name="Staton S.E."/>
            <person name="Cottret L."/>
            <person name="Lelandais-Briere C."/>
            <person name="Owens G.L."/>
            <person name="Carrere S."/>
            <person name="Mayjonade B."/>
            <person name="Legrand L."/>
            <person name="Gill N."/>
            <person name="Kane N.C."/>
            <person name="Bowers J.E."/>
            <person name="Hubner S."/>
            <person name="Bellec A."/>
            <person name="Berard A."/>
            <person name="Berges H."/>
            <person name="Blanchet N."/>
            <person name="Boniface M.C."/>
            <person name="Brunel D."/>
            <person name="Catrice O."/>
            <person name="Chaidir N."/>
            <person name="Claudel C."/>
            <person name="Donnadieu C."/>
            <person name="Faraut T."/>
            <person name="Fievet G."/>
            <person name="Helmstetter N."/>
            <person name="King M."/>
            <person name="Knapp S.J."/>
            <person name="Lai Z."/>
            <person name="Le Paslier M.C."/>
            <person name="Lippi Y."/>
            <person name="Lorenzon L."/>
            <person name="Mandel J.R."/>
            <person name="Marage G."/>
            <person name="Marchand G."/>
            <person name="Marquand E."/>
            <person name="Bret-Mestries E."/>
            <person name="Morien E."/>
            <person name="Nambeesan S."/>
            <person name="Nguyen T."/>
            <person name="Pegot-Espagnet P."/>
            <person name="Pouilly N."/>
            <person name="Raftis F."/>
            <person name="Sallet E."/>
            <person name="Schiex T."/>
            <person name="Thomas J."/>
            <person name="Vandecasteele C."/>
            <person name="Vares D."/>
            <person name="Vear F."/>
            <person name="Vautrin S."/>
            <person name="Crespi M."/>
            <person name="Mangin B."/>
            <person name="Burke J.M."/>
            <person name="Salse J."/>
            <person name="Munos S."/>
            <person name="Vincourt P."/>
            <person name="Rieseberg L.H."/>
            <person name="Langlade N.B."/>
        </authorList>
    </citation>
    <scope>NUCLEOTIDE SEQUENCE [LARGE SCALE GENOMIC DNA]</scope>
    <source>
        <strain evidence="19">cv. SF193</strain>
        <tissue evidence="17">Leaves</tissue>
    </source>
</reference>
<sequence length="168" mass="18674">MNTTTTIDGVEQPPYTTNSSNPHGGDAYIFVIGFFCIVFLLMSLTYTSYICKRPRSSPPPPSMSFTNTPYEEADNHHLIRFSYGLDEDILITFPTFLYSDAMPHKGDTATDSSCSICLADYKPEDVVRLLPACGHLYHVSCIDTWLNAHPTCPVCRNMPCSDSAELSD</sequence>
<evidence type="ECO:0000313" key="18">
    <source>
        <dbReference type="EMBL" id="OTF99346.1"/>
    </source>
</evidence>